<dbReference type="PANTHER" id="PTHR18966">
    <property type="entry name" value="IONOTROPIC GLUTAMATE RECEPTOR"/>
    <property type="match status" value="1"/>
</dbReference>
<evidence type="ECO:0000256" key="1">
    <source>
        <dbReference type="ARBA" id="ARBA00004651"/>
    </source>
</evidence>
<evidence type="ECO:0000256" key="13">
    <source>
        <dbReference type="PIRSR" id="PIRSR601508-2"/>
    </source>
</evidence>
<evidence type="ECO:0000256" key="12">
    <source>
        <dbReference type="PIRSR" id="PIRSR601508-1"/>
    </source>
</evidence>
<keyword evidence="7 14" id="KW-0472">Membrane</keyword>
<protein>
    <submittedName>
        <fullName evidence="17">Uncharacterized protein</fullName>
    </submittedName>
</protein>
<keyword evidence="2" id="KW-0813">Transport</keyword>
<keyword evidence="9" id="KW-0325">Glycoprotein</keyword>
<accession>A7RJC5</accession>
<dbReference type="FunFam" id="3.40.190.10:FF:000541">
    <property type="entry name" value="Predicted protein"/>
    <property type="match status" value="1"/>
</dbReference>
<dbReference type="PhylomeDB" id="A7RJC5"/>
<dbReference type="Pfam" id="PF00060">
    <property type="entry name" value="Lig_chan"/>
    <property type="match status" value="1"/>
</dbReference>
<keyword evidence="11" id="KW-0407">Ion channel</keyword>
<dbReference type="HOGENOM" id="CLU_1329246_0_0_1"/>
<dbReference type="SMART" id="SM00079">
    <property type="entry name" value="PBPe"/>
    <property type="match status" value="1"/>
</dbReference>
<dbReference type="Gene3D" id="3.40.190.10">
    <property type="entry name" value="Periplasmic binding protein-like II"/>
    <property type="match status" value="1"/>
</dbReference>
<keyword evidence="3" id="KW-1003">Cell membrane</keyword>
<dbReference type="OrthoDB" id="5984008at2759"/>
<dbReference type="InterPro" id="IPR001320">
    <property type="entry name" value="Iontro_rcpt_C"/>
</dbReference>
<comment type="subcellular location">
    <subcellularLocation>
        <location evidence="1">Cell membrane</location>
        <topology evidence="1">Multi-pass membrane protein</topology>
    </subcellularLocation>
</comment>
<evidence type="ECO:0000256" key="8">
    <source>
        <dbReference type="ARBA" id="ARBA00023170"/>
    </source>
</evidence>
<dbReference type="KEGG" id="nve:5520475"/>
<dbReference type="InParanoid" id="A7RJC5"/>
<dbReference type="Gene3D" id="1.10.287.70">
    <property type="match status" value="1"/>
</dbReference>
<organism evidence="17 18">
    <name type="scientific">Nematostella vectensis</name>
    <name type="common">Starlet sea anemone</name>
    <dbReference type="NCBI Taxonomy" id="45351"/>
    <lineage>
        <taxon>Eukaryota</taxon>
        <taxon>Metazoa</taxon>
        <taxon>Cnidaria</taxon>
        <taxon>Anthozoa</taxon>
        <taxon>Hexacorallia</taxon>
        <taxon>Actiniaria</taxon>
        <taxon>Edwardsiidae</taxon>
        <taxon>Nematostella</taxon>
    </lineage>
</organism>
<dbReference type="SMART" id="SM00918">
    <property type="entry name" value="Lig_chan-Glu_bd"/>
    <property type="match status" value="1"/>
</dbReference>
<dbReference type="FunFam" id="1.10.287.70:FF:000319">
    <property type="entry name" value="Predicted protein"/>
    <property type="match status" value="1"/>
</dbReference>
<dbReference type="GO" id="GO:0038023">
    <property type="term" value="F:signaling receptor activity"/>
    <property type="evidence" value="ECO:0007669"/>
    <property type="project" value="InterPro"/>
</dbReference>
<dbReference type="PRINTS" id="PR00177">
    <property type="entry name" value="NMDARECEPTOR"/>
</dbReference>
<dbReference type="GO" id="GO:0015276">
    <property type="term" value="F:ligand-gated monoatomic ion channel activity"/>
    <property type="evidence" value="ECO:0007669"/>
    <property type="project" value="InterPro"/>
</dbReference>
<evidence type="ECO:0000313" key="17">
    <source>
        <dbReference type="EMBL" id="EDO48352.1"/>
    </source>
</evidence>
<evidence type="ECO:0000256" key="3">
    <source>
        <dbReference type="ARBA" id="ARBA00022475"/>
    </source>
</evidence>
<gene>
    <name evidence="17" type="ORF">NEMVEDRAFT_v1g83990</name>
</gene>
<reference evidence="17 18" key="1">
    <citation type="journal article" date="2007" name="Science">
        <title>Sea anemone genome reveals ancestral eumetazoan gene repertoire and genomic organization.</title>
        <authorList>
            <person name="Putnam N.H."/>
            <person name="Srivastava M."/>
            <person name="Hellsten U."/>
            <person name="Dirks B."/>
            <person name="Chapman J."/>
            <person name="Salamov A."/>
            <person name="Terry A."/>
            <person name="Shapiro H."/>
            <person name="Lindquist E."/>
            <person name="Kapitonov V.V."/>
            <person name="Jurka J."/>
            <person name="Genikhovich G."/>
            <person name="Grigoriev I.V."/>
            <person name="Lucas S.M."/>
            <person name="Steele R.E."/>
            <person name="Finnerty J.R."/>
            <person name="Technau U."/>
            <person name="Martindale M.Q."/>
            <person name="Rokhsar D.S."/>
        </authorList>
    </citation>
    <scope>NUCLEOTIDE SEQUENCE [LARGE SCALE GENOMIC DNA]</scope>
    <source>
        <strain evidence="18">CH2 X CH6</strain>
    </source>
</reference>
<dbReference type="Proteomes" id="UP000001593">
    <property type="component" value="Unassembled WGS sequence"/>
</dbReference>
<dbReference type="SUPFAM" id="SSF53850">
    <property type="entry name" value="Periplasmic binding protein-like II"/>
    <property type="match status" value="1"/>
</dbReference>
<feature type="binding site" evidence="12">
    <location>
        <position position="80"/>
    </location>
    <ligand>
        <name>L-glutamate</name>
        <dbReference type="ChEBI" id="CHEBI:29985"/>
    </ligand>
</feature>
<evidence type="ECO:0000256" key="2">
    <source>
        <dbReference type="ARBA" id="ARBA00022448"/>
    </source>
</evidence>
<dbReference type="eggNOG" id="KOG4440">
    <property type="taxonomic scope" value="Eukaryota"/>
</dbReference>
<keyword evidence="4 14" id="KW-0812">Transmembrane</keyword>
<evidence type="ECO:0000256" key="14">
    <source>
        <dbReference type="SAM" id="Phobius"/>
    </source>
</evidence>
<dbReference type="InterPro" id="IPR001508">
    <property type="entry name" value="Iono_Glu_rcpt_met"/>
</dbReference>
<feature type="domain" description="Ionotropic glutamate receptor C-terminal" evidence="15">
    <location>
        <begin position="2"/>
        <end position="220"/>
    </location>
</feature>
<proteinExistence type="predicted"/>
<name>A7RJC5_NEMVE</name>
<evidence type="ECO:0000256" key="7">
    <source>
        <dbReference type="ARBA" id="ARBA00023136"/>
    </source>
</evidence>
<evidence type="ECO:0000256" key="5">
    <source>
        <dbReference type="ARBA" id="ARBA00022989"/>
    </source>
</evidence>
<feature type="transmembrane region" description="Helical" evidence="14">
    <location>
        <begin position="121"/>
        <end position="140"/>
    </location>
</feature>
<keyword evidence="6" id="KW-0406">Ion transport</keyword>
<sequence>MDDNNATITRAKHFCCKGFVIDILISLERDLDFKAEVYIVEDGKYGVYDRNSKRWCGMIGDLIDGKAELALTSLELSLAREEVIDYSNVPLMYHDRVIVMAVKSSYTSHDWFGFTKPFSTTLWITFGAASVILVIVVWLIDKYSPYGHKHHFQVFTLRDSFSYLSSTVFKINLDDVTARSPSARFTYAVFSFGTLVLISTYTANLMVSLMEVKVKFPITGIRD</sequence>
<dbReference type="STRING" id="45351.A7RJC5"/>
<evidence type="ECO:0000259" key="15">
    <source>
        <dbReference type="SMART" id="SM00079"/>
    </source>
</evidence>
<feature type="site" description="Crucial to convey clamshell closure to channel opening" evidence="13">
    <location>
        <position position="218"/>
    </location>
</feature>
<evidence type="ECO:0000256" key="11">
    <source>
        <dbReference type="ARBA" id="ARBA00023303"/>
    </source>
</evidence>
<keyword evidence="18" id="KW-1185">Reference proteome</keyword>
<evidence type="ECO:0000313" key="18">
    <source>
        <dbReference type="Proteomes" id="UP000001593"/>
    </source>
</evidence>
<keyword evidence="5 14" id="KW-1133">Transmembrane helix</keyword>
<feature type="non-terminal residue" evidence="17">
    <location>
        <position position="223"/>
    </location>
</feature>
<dbReference type="InterPro" id="IPR019594">
    <property type="entry name" value="Glu/Gly-bd"/>
</dbReference>
<evidence type="ECO:0000256" key="6">
    <source>
        <dbReference type="ARBA" id="ARBA00023065"/>
    </source>
</evidence>
<evidence type="ECO:0000256" key="9">
    <source>
        <dbReference type="ARBA" id="ARBA00023180"/>
    </source>
</evidence>
<feature type="transmembrane region" description="Helical" evidence="14">
    <location>
        <begin position="185"/>
        <end position="207"/>
    </location>
</feature>
<feature type="domain" description="Ionotropic glutamate receptor L-glutamate and glycine-binding" evidence="16">
    <location>
        <begin position="5"/>
        <end position="64"/>
    </location>
</feature>
<evidence type="ECO:0000256" key="4">
    <source>
        <dbReference type="ARBA" id="ARBA00022692"/>
    </source>
</evidence>
<evidence type="ECO:0000259" key="16">
    <source>
        <dbReference type="SMART" id="SM00918"/>
    </source>
</evidence>
<keyword evidence="10" id="KW-1071">Ligand-gated ion channel</keyword>
<keyword evidence="8" id="KW-0675">Receptor</keyword>
<evidence type="ECO:0000256" key="10">
    <source>
        <dbReference type="ARBA" id="ARBA00023286"/>
    </source>
</evidence>
<dbReference type="Pfam" id="PF10613">
    <property type="entry name" value="Lig_chan-Glu_bd"/>
    <property type="match status" value="1"/>
</dbReference>
<dbReference type="InterPro" id="IPR015683">
    <property type="entry name" value="Ionotropic_Glu_rcpt"/>
</dbReference>
<dbReference type="AlphaFoldDB" id="A7RJC5"/>
<dbReference type="GO" id="GO:0005886">
    <property type="term" value="C:plasma membrane"/>
    <property type="evidence" value="ECO:0007669"/>
    <property type="project" value="UniProtKB-SubCell"/>
</dbReference>
<dbReference type="EMBL" id="DS469514">
    <property type="protein sequence ID" value="EDO48352.1"/>
    <property type="molecule type" value="Genomic_DNA"/>
</dbReference>